<proteinExistence type="predicted"/>
<protein>
    <submittedName>
        <fullName evidence="2">Uncharacterized protein</fullName>
    </submittedName>
</protein>
<evidence type="ECO:0000313" key="2">
    <source>
        <dbReference type="EMBL" id="ORY99346.1"/>
    </source>
</evidence>
<keyword evidence="1" id="KW-1133">Transmembrane helix</keyword>
<evidence type="ECO:0000313" key="3">
    <source>
        <dbReference type="Proteomes" id="UP000242180"/>
    </source>
</evidence>
<dbReference type="EMBL" id="MCGN01000003">
    <property type="protein sequence ID" value="ORY99346.1"/>
    <property type="molecule type" value="Genomic_DNA"/>
</dbReference>
<gene>
    <name evidence="2" type="ORF">BCR43DRAFT_489130</name>
</gene>
<accession>A0A1X2HL77</accession>
<keyword evidence="3" id="KW-1185">Reference proteome</keyword>
<keyword evidence="1" id="KW-0472">Membrane</keyword>
<organism evidence="2 3">
    <name type="scientific">Syncephalastrum racemosum</name>
    <name type="common">Filamentous fungus</name>
    <dbReference type="NCBI Taxonomy" id="13706"/>
    <lineage>
        <taxon>Eukaryota</taxon>
        <taxon>Fungi</taxon>
        <taxon>Fungi incertae sedis</taxon>
        <taxon>Mucoromycota</taxon>
        <taxon>Mucoromycotina</taxon>
        <taxon>Mucoromycetes</taxon>
        <taxon>Mucorales</taxon>
        <taxon>Syncephalastraceae</taxon>
        <taxon>Syncephalastrum</taxon>
    </lineage>
</organism>
<feature type="transmembrane region" description="Helical" evidence="1">
    <location>
        <begin position="56"/>
        <end position="74"/>
    </location>
</feature>
<sequence length="99" mass="11277">MRMTVAVRVVARPLLRGQFALFRLGELLFIQRSVLLCVHVFMAFSRDKKACVSLPTLDLFGMFISPICIRGYFIPFCHVLRGPCIIEIGELSFRMLILG</sequence>
<dbReference type="InParanoid" id="A0A1X2HL77"/>
<dbReference type="AlphaFoldDB" id="A0A1X2HL77"/>
<feature type="transmembrane region" description="Helical" evidence="1">
    <location>
        <begin position="20"/>
        <end position="44"/>
    </location>
</feature>
<evidence type="ECO:0000256" key="1">
    <source>
        <dbReference type="SAM" id="Phobius"/>
    </source>
</evidence>
<name>A0A1X2HL77_SYNRA</name>
<reference evidence="2 3" key="1">
    <citation type="submission" date="2016-07" db="EMBL/GenBank/DDBJ databases">
        <title>Pervasive Adenine N6-methylation of Active Genes in Fungi.</title>
        <authorList>
            <consortium name="DOE Joint Genome Institute"/>
            <person name="Mondo S.J."/>
            <person name="Dannebaum R.O."/>
            <person name="Kuo R.C."/>
            <person name="Labutti K."/>
            <person name="Haridas S."/>
            <person name="Kuo A."/>
            <person name="Salamov A."/>
            <person name="Ahrendt S.R."/>
            <person name="Lipzen A."/>
            <person name="Sullivan W."/>
            <person name="Andreopoulos W.B."/>
            <person name="Clum A."/>
            <person name="Lindquist E."/>
            <person name="Daum C."/>
            <person name="Ramamoorthy G.K."/>
            <person name="Gryganskyi A."/>
            <person name="Culley D."/>
            <person name="Magnuson J.K."/>
            <person name="James T.Y."/>
            <person name="O'Malley M.A."/>
            <person name="Stajich J.E."/>
            <person name="Spatafora J.W."/>
            <person name="Visel A."/>
            <person name="Grigoriev I.V."/>
        </authorList>
    </citation>
    <scope>NUCLEOTIDE SEQUENCE [LARGE SCALE GENOMIC DNA]</scope>
    <source>
        <strain evidence="2 3">NRRL 2496</strain>
    </source>
</reference>
<comment type="caution">
    <text evidence="2">The sequence shown here is derived from an EMBL/GenBank/DDBJ whole genome shotgun (WGS) entry which is preliminary data.</text>
</comment>
<keyword evidence="1" id="KW-0812">Transmembrane</keyword>
<dbReference type="Proteomes" id="UP000242180">
    <property type="component" value="Unassembled WGS sequence"/>
</dbReference>